<reference evidence="2" key="1">
    <citation type="submission" date="2016-02" db="EMBL/GenBank/DDBJ databases">
        <title>WGS assembly of Manihot esculenta.</title>
        <authorList>
            <person name="Bredeson J.V."/>
            <person name="Prochnik S.E."/>
            <person name="Lyons J.B."/>
            <person name="Schmutz J."/>
            <person name="Grimwood J."/>
            <person name="Vrebalov J."/>
            <person name="Bart R.S."/>
            <person name="Amuge T."/>
            <person name="Ferguson M.E."/>
            <person name="Green R."/>
            <person name="Putnam N."/>
            <person name="Stites J."/>
            <person name="Rounsley S."/>
            <person name="Rokhsar D.S."/>
        </authorList>
    </citation>
    <scope>NUCLEOTIDE SEQUENCE [LARGE SCALE GENOMIC DNA]</scope>
    <source>
        <tissue evidence="2">Leaf</tissue>
    </source>
</reference>
<sequence length="177" mass="20510">MNWLQRKSGSQMKQDQDSIYTGFTTAVAAAVYAIHSLEQAETLKNKNGNKKEDATAKLRFSFKKRKMENHEALERTYSNRKPSPSPSHKPKIHEDNPGKADRIQNDKLKTLLAWAKAKKMKVKHKMEKKKVSNLHFMFFFNFLNSKYKGSVSTNCWNCRTKCSRERAKELAPLSITR</sequence>
<proteinExistence type="predicted"/>
<organism evidence="2">
    <name type="scientific">Manihot esculenta</name>
    <name type="common">Cassava</name>
    <name type="synonym">Jatropha manihot</name>
    <dbReference type="NCBI Taxonomy" id="3983"/>
    <lineage>
        <taxon>Eukaryota</taxon>
        <taxon>Viridiplantae</taxon>
        <taxon>Streptophyta</taxon>
        <taxon>Embryophyta</taxon>
        <taxon>Tracheophyta</taxon>
        <taxon>Spermatophyta</taxon>
        <taxon>Magnoliopsida</taxon>
        <taxon>eudicotyledons</taxon>
        <taxon>Gunneridae</taxon>
        <taxon>Pentapetalae</taxon>
        <taxon>rosids</taxon>
        <taxon>fabids</taxon>
        <taxon>Malpighiales</taxon>
        <taxon>Euphorbiaceae</taxon>
        <taxon>Crotonoideae</taxon>
        <taxon>Manihoteae</taxon>
        <taxon>Manihot</taxon>
    </lineage>
</organism>
<accession>A0A2C9VRA4</accession>
<feature type="region of interest" description="Disordered" evidence="1">
    <location>
        <begin position="67"/>
        <end position="101"/>
    </location>
</feature>
<feature type="compositionally biased region" description="Basic and acidic residues" evidence="1">
    <location>
        <begin position="92"/>
        <end position="101"/>
    </location>
</feature>
<gene>
    <name evidence="2" type="ORF">MANES_06G088000</name>
</gene>
<protein>
    <submittedName>
        <fullName evidence="2">Uncharacterized protein</fullName>
    </submittedName>
</protein>
<evidence type="ECO:0000313" key="2">
    <source>
        <dbReference type="EMBL" id="OAY47565.1"/>
    </source>
</evidence>
<name>A0A2C9VRA4_MANES</name>
<dbReference type="AlphaFoldDB" id="A0A2C9VRA4"/>
<evidence type="ECO:0000256" key="1">
    <source>
        <dbReference type="SAM" id="MobiDB-lite"/>
    </source>
</evidence>
<dbReference type="EMBL" id="CM004392">
    <property type="protein sequence ID" value="OAY47565.1"/>
    <property type="molecule type" value="Genomic_DNA"/>
</dbReference>